<comment type="caution">
    <text evidence="2">The sequence shown here is derived from an EMBL/GenBank/DDBJ whole genome shotgun (WGS) entry which is preliminary data.</text>
</comment>
<reference evidence="3" key="1">
    <citation type="journal article" date="2020" name="Nat. Commun.">
        <title>Genome sequence of the cluster root forming white lupin.</title>
        <authorList>
            <person name="Hufnagel B."/>
            <person name="Marques A."/>
            <person name="Soriano A."/>
            <person name="Marques L."/>
            <person name="Divol F."/>
            <person name="Doumas P."/>
            <person name="Sallet E."/>
            <person name="Mancinotti D."/>
            <person name="Carrere S."/>
            <person name="Marande W."/>
            <person name="Arribat S."/>
            <person name="Keller J."/>
            <person name="Huneau C."/>
            <person name="Blein T."/>
            <person name="Aime D."/>
            <person name="Laguerre M."/>
            <person name="Taylor J."/>
            <person name="Schubert V."/>
            <person name="Nelson M."/>
            <person name="Geu-Flores F."/>
            <person name="Crespi M."/>
            <person name="Gallardo-Guerrero K."/>
            <person name="Delaux P.-M."/>
            <person name="Salse J."/>
            <person name="Berges H."/>
            <person name="Guyot R."/>
            <person name="Gouzy J."/>
            <person name="Peret B."/>
        </authorList>
    </citation>
    <scope>NUCLEOTIDE SEQUENCE [LARGE SCALE GENOMIC DNA]</scope>
    <source>
        <strain evidence="3">cv. Amiga</strain>
    </source>
</reference>
<feature type="region of interest" description="Disordered" evidence="1">
    <location>
        <begin position="140"/>
        <end position="186"/>
    </location>
</feature>
<proteinExistence type="predicted"/>
<keyword evidence="2" id="KW-0418">Kinase</keyword>
<dbReference type="OrthoDB" id="248923at2759"/>
<dbReference type="InterPro" id="IPR011009">
    <property type="entry name" value="Kinase-like_dom_sf"/>
</dbReference>
<name>A0A6A4R501_LUPAL</name>
<dbReference type="SUPFAM" id="SSF56112">
    <property type="entry name" value="Protein kinase-like (PK-like)"/>
    <property type="match status" value="1"/>
</dbReference>
<dbReference type="EMBL" id="WOCE01000001">
    <property type="protein sequence ID" value="KAE9621935.1"/>
    <property type="molecule type" value="Genomic_DNA"/>
</dbReference>
<keyword evidence="2" id="KW-0808">Transferase</keyword>
<evidence type="ECO:0000313" key="2">
    <source>
        <dbReference type="EMBL" id="KAE9621935.1"/>
    </source>
</evidence>
<organism evidence="2 3">
    <name type="scientific">Lupinus albus</name>
    <name type="common">White lupine</name>
    <name type="synonym">Lupinus termis</name>
    <dbReference type="NCBI Taxonomy" id="3870"/>
    <lineage>
        <taxon>Eukaryota</taxon>
        <taxon>Viridiplantae</taxon>
        <taxon>Streptophyta</taxon>
        <taxon>Embryophyta</taxon>
        <taxon>Tracheophyta</taxon>
        <taxon>Spermatophyta</taxon>
        <taxon>Magnoliopsida</taxon>
        <taxon>eudicotyledons</taxon>
        <taxon>Gunneridae</taxon>
        <taxon>Pentapetalae</taxon>
        <taxon>rosids</taxon>
        <taxon>fabids</taxon>
        <taxon>Fabales</taxon>
        <taxon>Fabaceae</taxon>
        <taxon>Papilionoideae</taxon>
        <taxon>50 kb inversion clade</taxon>
        <taxon>genistoids sensu lato</taxon>
        <taxon>core genistoids</taxon>
        <taxon>Genisteae</taxon>
        <taxon>Lupinus</taxon>
    </lineage>
</organism>
<dbReference type="Proteomes" id="UP000447434">
    <property type="component" value="Chromosome 1"/>
</dbReference>
<dbReference type="GO" id="GO:0004674">
    <property type="term" value="F:protein serine/threonine kinase activity"/>
    <property type="evidence" value="ECO:0007669"/>
    <property type="project" value="UniProtKB-KW"/>
</dbReference>
<keyword evidence="2" id="KW-0723">Serine/threonine-protein kinase</keyword>
<keyword evidence="3" id="KW-1185">Reference proteome</keyword>
<protein>
    <submittedName>
        <fullName evidence="2">Putative non-specific serine/threonine protein kinase</fullName>
    </submittedName>
</protein>
<dbReference type="AlphaFoldDB" id="A0A6A4R501"/>
<gene>
    <name evidence="2" type="ORF">Lalb_Chr01g0020031</name>
</gene>
<evidence type="ECO:0000313" key="3">
    <source>
        <dbReference type="Proteomes" id="UP000447434"/>
    </source>
</evidence>
<sequence length="353" mass="39431">MLRKNPELRPTAVELLNHPHLQPYILQIHLKLNSPPRSTFPFQWPETNSLRRTQFVEEESDSTLSGLDKCSLLSNDRALNPSISGNEQGSQCSTQRVNGLAIFTKEKVYELPVGCVHDERNTNKSIAIKSLTVDKTPRLRTDTDYATPRKLTKAKSKTSRTSLKRDSLPVSHKPTRKFSPSKSQVGLPTTTYRSNVGLFQNVKSPNVSVNPPGIDKIQELPLASCEDPFLSFFTIQEPSLTSAKCSSSSTKSADSSITKDKCTIQKRVVVHSSGNGGCPKVSECWELHQSPFDTSSYQQRAEALEGLLEFSARLLKHRRFEELGVLLKPFGAEKVSSRETAIWLTKSFRETVL</sequence>
<accession>A0A6A4R501</accession>
<evidence type="ECO:0000256" key="1">
    <source>
        <dbReference type="SAM" id="MobiDB-lite"/>
    </source>
</evidence>